<dbReference type="PATRIC" id="fig|81857.4.peg.1712"/>
<name>A0A0R2FRD3_9LACO</name>
<dbReference type="InterPro" id="IPR008254">
    <property type="entry name" value="Flavodoxin/NO_synth"/>
</dbReference>
<dbReference type="RefSeq" id="WP_082617932.1">
    <property type="nucleotide sequence ID" value="NZ_JQAT01000004.1"/>
</dbReference>
<dbReference type="SUPFAM" id="SSF52218">
    <property type="entry name" value="Flavoproteins"/>
    <property type="match status" value="1"/>
</dbReference>
<protein>
    <recommendedName>
        <fullName evidence="1">Flavodoxin-like domain-containing protein</fullName>
    </recommendedName>
</protein>
<evidence type="ECO:0000259" key="1">
    <source>
        <dbReference type="Pfam" id="PF12682"/>
    </source>
</evidence>
<dbReference type="EMBL" id="JQAZ01000005">
    <property type="protein sequence ID" value="KRN31049.1"/>
    <property type="molecule type" value="Genomic_DNA"/>
</dbReference>
<dbReference type="PANTHER" id="PTHR39201">
    <property type="entry name" value="EXPORTED PROTEIN-RELATED"/>
    <property type="match status" value="1"/>
</dbReference>
<comment type="caution">
    <text evidence="2">The sequence shown here is derived from an EMBL/GenBank/DDBJ whole genome shotgun (WGS) entry which is preliminary data.</text>
</comment>
<dbReference type="OrthoDB" id="9806505at2"/>
<dbReference type="Gene3D" id="3.40.50.360">
    <property type="match status" value="1"/>
</dbReference>
<dbReference type="Proteomes" id="UP000051645">
    <property type="component" value="Unassembled WGS sequence"/>
</dbReference>
<dbReference type="AlphaFoldDB" id="A0A0R2FRD3"/>
<dbReference type="InterPro" id="IPR029039">
    <property type="entry name" value="Flavoprotein-like_sf"/>
</dbReference>
<dbReference type="GO" id="GO:0016651">
    <property type="term" value="F:oxidoreductase activity, acting on NAD(P)H"/>
    <property type="evidence" value="ECO:0007669"/>
    <property type="project" value="UniProtKB-ARBA"/>
</dbReference>
<dbReference type="GO" id="GO:0010181">
    <property type="term" value="F:FMN binding"/>
    <property type="evidence" value="ECO:0007669"/>
    <property type="project" value="InterPro"/>
</dbReference>
<dbReference type="PANTHER" id="PTHR39201:SF1">
    <property type="entry name" value="FLAVODOXIN-LIKE DOMAIN-CONTAINING PROTEIN"/>
    <property type="match status" value="1"/>
</dbReference>
<proteinExistence type="predicted"/>
<evidence type="ECO:0000313" key="2">
    <source>
        <dbReference type="EMBL" id="KRN31049.1"/>
    </source>
</evidence>
<feature type="domain" description="Flavodoxin-like" evidence="1">
    <location>
        <begin position="24"/>
        <end position="167"/>
    </location>
</feature>
<organism evidence="2 3">
    <name type="scientific">Lactobacillus selangorensis</name>
    <dbReference type="NCBI Taxonomy" id="81857"/>
    <lineage>
        <taxon>Bacteria</taxon>
        <taxon>Bacillati</taxon>
        <taxon>Bacillota</taxon>
        <taxon>Bacilli</taxon>
        <taxon>Lactobacillales</taxon>
        <taxon>Lactobacillaceae</taxon>
        <taxon>Lactobacillus</taxon>
    </lineage>
</organism>
<dbReference type="Pfam" id="PF12682">
    <property type="entry name" value="Flavodoxin_4"/>
    <property type="match status" value="1"/>
</dbReference>
<reference evidence="2 3" key="1">
    <citation type="journal article" date="2015" name="Genome Announc.">
        <title>Expanding the biotechnology potential of lactobacilli through comparative genomics of 213 strains and associated genera.</title>
        <authorList>
            <person name="Sun Z."/>
            <person name="Harris H.M."/>
            <person name="McCann A."/>
            <person name="Guo C."/>
            <person name="Argimon S."/>
            <person name="Zhang W."/>
            <person name="Yang X."/>
            <person name="Jeffery I.B."/>
            <person name="Cooney J.C."/>
            <person name="Kagawa T.F."/>
            <person name="Liu W."/>
            <person name="Song Y."/>
            <person name="Salvetti E."/>
            <person name="Wrobel A."/>
            <person name="Rasinkangas P."/>
            <person name="Parkhill J."/>
            <person name="Rea M.C."/>
            <person name="O'Sullivan O."/>
            <person name="Ritari J."/>
            <person name="Douillard F.P."/>
            <person name="Paul Ross R."/>
            <person name="Yang R."/>
            <person name="Briner A.E."/>
            <person name="Felis G.E."/>
            <person name="de Vos W.M."/>
            <person name="Barrangou R."/>
            <person name="Klaenhammer T.R."/>
            <person name="Caufield P.W."/>
            <person name="Cui Y."/>
            <person name="Zhang H."/>
            <person name="O'Toole P.W."/>
        </authorList>
    </citation>
    <scope>NUCLEOTIDE SEQUENCE [LARGE SCALE GENOMIC DNA]</scope>
    <source>
        <strain evidence="2 3">DSM 13344</strain>
    </source>
</reference>
<accession>A0A0R2FRD3</accession>
<gene>
    <name evidence="2" type="ORF">IV40_GL001692</name>
</gene>
<dbReference type="STRING" id="81857.IV38_GL001523"/>
<evidence type="ECO:0000313" key="3">
    <source>
        <dbReference type="Proteomes" id="UP000051645"/>
    </source>
</evidence>
<keyword evidence="3" id="KW-1185">Reference proteome</keyword>
<sequence length="170" mass="19357">MVAIVYFSHAKENLYRNSVRNLIQGNTAIMAAKIAQQLHATSTEIIPVRPYPANYQQTLTVTKNELDQKRFPDIKPIKIDFHKEKNLFLGFPNWWSTIPRPVATFLKSQSLENVHIYPFCTHEGSQFGYSRKDIQLLAPNAVIHQGLPIRGVCVGQADQAIQNWLSTINL</sequence>